<gene>
    <name evidence="17" type="primary">LOC110090652</name>
</gene>
<feature type="region of interest" description="Disordered" evidence="12">
    <location>
        <begin position="1"/>
        <end position="57"/>
    </location>
</feature>
<keyword evidence="10" id="KW-0539">Nucleus</keyword>
<feature type="domain" description="C2H2-type" evidence="13">
    <location>
        <begin position="744"/>
        <end position="771"/>
    </location>
</feature>
<feature type="domain" description="C2H2-type" evidence="13">
    <location>
        <begin position="522"/>
        <end position="544"/>
    </location>
</feature>
<reference evidence="17" key="2">
    <citation type="submission" date="2025-08" db="UniProtKB">
        <authorList>
            <consortium name="RefSeq"/>
        </authorList>
    </citation>
    <scope>IDENTIFICATION</scope>
</reference>
<dbReference type="RefSeq" id="XP_072844599.1">
    <property type="nucleotide sequence ID" value="XM_072988498.1"/>
</dbReference>
<dbReference type="SMART" id="SM00431">
    <property type="entry name" value="SCAN"/>
    <property type="match status" value="1"/>
</dbReference>
<keyword evidence="3" id="KW-0479">Metal-binding</keyword>
<proteinExistence type="inferred from homology"/>
<feature type="region of interest" description="Disordered" evidence="12">
    <location>
        <begin position="280"/>
        <end position="371"/>
    </location>
</feature>
<feature type="compositionally biased region" description="Acidic residues" evidence="12">
    <location>
        <begin position="1070"/>
        <end position="1082"/>
    </location>
</feature>
<dbReference type="SUPFAM" id="SSF57667">
    <property type="entry name" value="beta-beta-alpha zinc fingers"/>
    <property type="match status" value="11"/>
</dbReference>
<feature type="compositionally biased region" description="Polar residues" evidence="12">
    <location>
        <begin position="1"/>
        <end position="13"/>
    </location>
</feature>
<evidence type="ECO:0000313" key="16">
    <source>
        <dbReference type="Proteomes" id="UP001652642"/>
    </source>
</evidence>
<evidence type="ECO:0000259" key="14">
    <source>
        <dbReference type="PROSITE" id="PS50804"/>
    </source>
</evidence>
<accession>A0ABM5FGR8</accession>
<keyword evidence="6" id="KW-0862">Zinc</keyword>
<feature type="compositionally biased region" description="Basic and acidic residues" evidence="12">
    <location>
        <begin position="292"/>
        <end position="312"/>
    </location>
</feature>
<keyword evidence="4" id="KW-0677">Repeat</keyword>
<feature type="domain" description="C2H2-type" evidence="13">
    <location>
        <begin position="396"/>
        <end position="423"/>
    </location>
</feature>
<evidence type="ECO:0000256" key="9">
    <source>
        <dbReference type="ARBA" id="ARBA00023163"/>
    </source>
</evidence>
<dbReference type="PROSITE" id="PS50157">
    <property type="entry name" value="ZINC_FINGER_C2H2_2"/>
    <property type="match status" value="14"/>
</dbReference>
<dbReference type="Pfam" id="PF00096">
    <property type="entry name" value="zf-C2H2"/>
    <property type="match status" value="9"/>
</dbReference>
<evidence type="ECO:0000259" key="13">
    <source>
        <dbReference type="PROSITE" id="PS50157"/>
    </source>
</evidence>
<keyword evidence="16" id="KW-1185">Reference proteome</keyword>
<evidence type="ECO:0000256" key="8">
    <source>
        <dbReference type="ARBA" id="ARBA00023125"/>
    </source>
</evidence>
<keyword evidence="9" id="KW-0804">Transcription</keyword>
<dbReference type="PANTHER" id="PTHR24393:SF15">
    <property type="entry name" value="IP01243P-RELATED"/>
    <property type="match status" value="1"/>
</dbReference>
<evidence type="ECO:0000256" key="7">
    <source>
        <dbReference type="ARBA" id="ARBA00023015"/>
    </source>
</evidence>
<evidence type="ECO:0000256" key="10">
    <source>
        <dbReference type="ARBA" id="ARBA00023242"/>
    </source>
</evidence>
<dbReference type="Proteomes" id="UP001652642">
    <property type="component" value="Chromosome 2"/>
</dbReference>
<feature type="domain" description="C2H2-type" evidence="13">
    <location>
        <begin position="894"/>
        <end position="921"/>
    </location>
</feature>
<dbReference type="CDD" id="cd07936">
    <property type="entry name" value="SCAN"/>
    <property type="match status" value="1"/>
</dbReference>
<dbReference type="PROSITE" id="PS00028">
    <property type="entry name" value="ZINC_FINGER_C2H2_1"/>
    <property type="match status" value="12"/>
</dbReference>
<dbReference type="PROSITE" id="PS50808">
    <property type="entry name" value="ZF_BED"/>
    <property type="match status" value="1"/>
</dbReference>
<feature type="compositionally biased region" description="Low complexity" evidence="12">
    <location>
        <begin position="1099"/>
        <end position="1108"/>
    </location>
</feature>
<feature type="region of interest" description="Disordered" evidence="12">
    <location>
        <begin position="73"/>
        <end position="95"/>
    </location>
</feature>
<evidence type="ECO:0000259" key="15">
    <source>
        <dbReference type="PROSITE" id="PS50808"/>
    </source>
</evidence>
<feature type="domain" description="C2H2-type" evidence="13">
    <location>
        <begin position="466"/>
        <end position="493"/>
    </location>
</feature>
<dbReference type="InterPro" id="IPR038269">
    <property type="entry name" value="SCAN_sf"/>
</dbReference>
<feature type="region of interest" description="Disordered" evidence="12">
    <location>
        <begin position="636"/>
        <end position="693"/>
    </location>
</feature>
<feature type="region of interest" description="Disordered" evidence="12">
    <location>
        <begin position="1069"/>
        <end position="1108"/>
    </location>
</feature>
<name>A0ABM5FGR8_9SAUR</name>
<dbReference type="SUPFAM" id="SSF47353">
    <property type="entry name" value="Retrovirus capsid dimerization domain-like"/>
    <property type="match status" value="1"/>
</dbReference>
<dbReference type="Gene3D" id="1.10.4020.10">
    <property type="entry name" value="DNA breaking-rejoining enzymes"/>
    <property type="match status" value="1"/>
</dbReference>
<feature type="domain" description="C2H2-type" evidence="13">
    <location>
        <begin position="610"/>
        <end position="637"/>
    </location>
</feature>
<dbReference type="InterPro" id="IPR003656">
    <property type="entry name" value="Znf_BED"/>
</dbReference>
<feature type="compositionally biased region" description="Acidic residues" evidence="12">
    <location>
        <begin position="642"/>
        <end position="656"/>
    </location>
</feature>
<feature type="domain" description="C2H2-type" evidence="13">
    <location>
        <begin position="842"/>
        <end position="869"/>
    </location>
</feature>
<dbReference type="SUPFAM" id="SSF53098">
    <property type="entry name" value="Ribonuclease H-like"/>
    <property type="match status" value="1"/>
</dbReference>
<feature type="compositionally biased region" description="Basic and acidic residues" evidence="12">
    <location>
        <begin position="319"/>
        <end position="356"/>
    </location>
</feature>
<dbReference type="InterPro" id="IPR036236">
    <property type="entry name" value="Znf_C2H2_sf"/>
</dbReference>
<organism evidence="16 17">
    <name type="scientific">Pogona vitticeps</name>
    <name type="common">central bearded dragon</name>
    <dbReference type="NCBI Taxonomy" id="103695"/>
    <lineage>
        <taxon>Eukaryota</taxon>
        <taxon>Metazoa</taxon>
        <taxon>Chordata</taxon>
        <taxon>Craniata</taxon>
        <taxon>Vertebrata</taxon>
        <taxon>Euteleostomi</taxon>
        <taxon>Lepidosauria</taxon>
        <taxon>Squamata</taxon>
        <taxon>Bifurcata</taxon>
        <taxon>Unidentata</taxon>
        <taxon>Episquamata</taxon>
        <taxon>Toxicofera</taxon>
        <taxon>Iguania</taxon>
        <taxon>Acrodonta</taxon>
        <taxon>Agamidae</taxon>
        <taxon>Amphibolurinae</taxon>
        <taxon>Pogona</taxon>
    </lineage>
</organism>
<feature type="domain" description="C2H2-type" evidence="13">
    <location>
        <begin position="814"/>
        <end position="841"/>
    </location>
</feature>
<feature type="domain" description="BED-type" evidence="15">
    <location>
        <begin position="1109"/>
        <end position="1171"/>
    </location>
</feature>
<keyword evidence="5 11" id="KW-0863">Zinc-finger</keyword>
<feature type="domain" description="C2H2-type" evidence="13">
    <location>
        <begin position="574"/>
        <end position="601"/>
    </location>
</feature>
<dbReference type="InterPro" id="IPR003309">
    <property type="entry name" value="SCAN_dom"/>
</dbReference>
<sequence>MAETQETGATISLQKKVMGPDIKTEEEEESAGEGREPSCLPKTSVKQEPDEGPSGNWDAQLREFVMMLQAHHSRGETLQPPELRPRGDAKAAGAPFQRVTESLRGVPRELGLSQIQTRHVGENLKEEKTLLDATPSAQRQEGTLTGDDVGAEMCRWHFRTLCYQDAKGPRELCRQLLDLCHQWLKPERHTKEQILELVTLEQFLAILPLEMQSWVRDKDPETCAQAVTLAEDFLLSHRDSKGCGQQITGICEEVSVNNPPSTNQVSSDTEEMQVFVETKQEGDENAAVLDDGWLRERDEEKPLLQSPKKMEQPRIFLRRAKENDCLFKGEPDEHKQSAKRRKEDDGQRGDDSHRVSDGASGSTIQQDENIQYEKCRENVGGNVHLDDSSHTEEKPYKCWHCGQIFTSSSDLLSHERNHVGEKLYKCSQCGKSERIHMGQKPHKCSHCGNTFSCNAEEEIYGRKKIHACLICGKAYTQISGFLQHQGIHRGEKPYKCSKCAENFGTYTALRLHRKTHTGENQYKCSHCGMCFSCSPHLRAHERTHLAMCSYCGKSFGRKSELTEHERTHVREDPFACFACGKTFEVTSELIVHVRTHTEKPLESSDSRKIFKCSECGDTFRHGSALRVHQRIHTGDGGWLRESEEEQPLVESPEETEQLTVLKTDKEDDSLFQGEPDENKPGLKGQNGQDEEGGEDLLAHDARKEDGETTVQLDENMEYNERGEIFGQSLQLSGQESTPEEVKSYKCWHCGQSFSSSSDLLIHERNHVGEQLYKCSHCGGSERIHMGRKPRKCSHCGNTFGCNPQQETNGETKLHTCSECGEKYIHISGLLRHQKTHRGEKAYKCLKCGENFGTYSGLRAHWRTHTGENQYKCLQCEMCFSGITRLRAHEKVHMAVCSSCGKTFSQKSELIEHERTHARENSFLCLDCGKAFEFHSELVAHVRTHRDKKLECPDSKNTLICSECGDTFRHSSALKAHQRVHRGEHKREQQDPEESAERPKEIKREPEEEASQAEEPRKKQKLMMETRSRAAAAEAAATQATVVATAAEAEAAAGEAGAEVAAAAIVKTEVAEETSETDMADEQEPSHHEEDFGQEDEAEQPPANAAAAATRQRVPWLGFEDAVTYVSQKGKNLIVQCNYCLPLVKKLSSGITSVSNVKQHLKKAHPEKLRAILDLIPAKQGRRSIYSEDSPEDEEEEGPPALRSRRSIHETVTQKMLDRTLMDYIVEEMVPLQTVDRPTFIALVRLGLPSDLKIMCPKTLRERIEKRATVMREALANRMGAVEYVATTADCWTEGRKSFLGVTAHWISPTTLKREFGALACKRLKGGLTYSVLAKALRDVHLQYGIHNKVVCTTTDNGSRFVKAFRAFKAEELRDASGSCADDDDDDDDHEVSQVEFVPISEILDTGHKVKGEDALDLADLGLPPHQRCASYTLNLIATRDVEAMISDSCKTSPLGLFRKHFHSLMRKCSKLWSKQKQSAEMAEYIYDQCGAYLKTPNKSRWSSLFEALTQLNKLLSMAPLKMDAVMERYSLVSFTADERVVLQEYTEIMGPLSLSLDILQRENNMFMGYLLPTVYNLDRKFQGLENKPVPYAYCLPLLRGLREALRKRFAPVWEDKKLLLAACLHPRFKLDWLESSKTAQTNRFAMEALLNAELKGPVSETSDSSSEKDEEGDDVLLDFFDIKPQRRTSAVDPAEEELSKYLITPSREVSSLLAFPIIQQSFLKYNTGMPSSAAAERLFSTDGNLMTAKRHSLPDEVFEQLVLLRQNRASPAL</sequence>
<evidence type="ECO:0000256" key="4">
    <source>
        <dbReference type="ARBA" id="ARBA00022737"/>
    </source>
</evidence>
<feature type="compositionally biased region" description="Polar residues" evidence="12">
    <location>
        <begin position="359"/>
        <end position="369"/>
    </location>
</feature>
<dbReference type="GeneID" id="110090652"/>
<feature type="region of interest" description="Disordered" evidence="12">
    <location>
        <begin position="1182"/>
        <end position="1204"/>
    </location>
</feature>
<evidence type="ECO:0000256" key="5">
    <source>
        <dbReference type="ARBA" id="ARBA00022771"/>
    </source>
</evidence>
<reference evidence="16" key="1">
    <citation type="submission" date="2025-05" db="UniProtKB">
        <authorList>
            <consortium name="RefSeq"/>
        </authorList>
    </citation>
    <scope>NUCLEOTIDE SEQUENCE [LARGE SCALE GENOMIC DNA]</scope>
</reference>
<dbReference type="Gene3D" id="3.30.160.60">
    <property type="entry name" value="Classic Zinc Finger"/>
    <property type="match status" value="14"/>
</dbReference>
<evidence type="ECO:0000256" key="11">
    <source>
        <dbReference type="PROSITE-ProRule" id="PRU00042"/>
    </source>
</evidence>
<evidence type="ECO:0000256" key="1">
    <source>
        <dbReference type="ARBA" id="ARBA00004123"/>
    </source>
</evidence>
<comment type="similarity">
    <text evidence="2">Belongs to the krueppel C2H2-type zinc-finger protein family.</text>
</comment>
<feature type="domain" description="C2H2-type" evidence="13">
    <location>
        <begin position="922"/>
        <end position="949"/>
    </location>
</feature>
<dbReference type="SMART" id="SM00355">
    <property type="entry name" value="ZnF_C2H2"/>
    <property type="match status" value="16"/>
</dbReference>
<dbReference type="InterPro" id="IPR012337">
    <property type="entry name" value="RNaseH-like_sf"/>
</dbReference>
<comment type="subcellular location">
    <subcellularLocation>
        <location evidence="1">Nucleus</location>
    </subcellularLocation>
</comment>
<evidence type="ECO:0000256" key="2">
    <source>
        <dbReference type="ARBA" id="ARBA00006991"/>
    </source>
</evidence>
<feature type="compositionally biased region" description="Basic and acidic residues" evidence="12">
    <location>
        <begin position="984"/>
        <end position="1005"/>
    </location>
</feature>
<dbReference type="InterPro" id="IPR013087">
    <property type="entry name" value="Znf_C2H2_type"/>
</dbReference>
<dbReference type="Pfam" id="PF02023">
    <property type="entry name" value="SCAN"/>
    <property type="match status" value="1"/>
</dbReference>
<feature type="region of interest" description="Disordered" evidence="12">
    <location>
        <begin position="974"/>
        <end position="1031"/>
    </location>
</feature>
<keyword evidence="7" id="KW-0805">Transcription regulation</keyword>
<dbReference type="PANTHER" id="PTHR24393">
    <property type="entry name" value="ZINC FINGER PROTEIN"/>
    <property type="match status" value="1"/>
</dbReference>
<evidence type="ECO:0000256" key="3">
    <source>
        <dbReference type="ARBA" id="ARBA00022723"/>
    </source>
</evidence>
<evidence type="ECO:0000313" key="17">
    <source>
        <dbReference type="RefSeq" id="XP_072844599.1"/>
    </source>
</evidence>
<evidence type="ECO:0000256" key="6">
    <source>
        <dbReference type="ARBA" id="ARBA00022833"/>
    </source>
</evidence>
<dbReference type="PROSITE" id="PS50804">
    <property type="entry name" value="SCAN_BOX"/>
    <property type="match status" value="1"/>
</dbReference>
<feature type="domain" description="SCAN box" evidence="14">
    <location>
        <begin position="155"/>
        <end position="233"/>
    </location>
</feature>
<feature type="domain" description="C2H2-type" evidence="13">
    <location>
        <begin position="494"/>
        <end position="521"/>
    </location>
</feature>
<protein>
    <submittedName>
        <fullName evidence="17">Uncharacterized protein isoform X2</fullName>
    </submittedName>
</protein>
<feature type="compositionally biased region" description="Acidic residues" evidence="12">
    <location>
        <begin position="1188"/>
        <end position="1197"/>
    </location>
</feature>
<feature type="compositionally biased region" description="Basic and acidic residues" evidence="12">
    <location>
        <begin position="1013"/>
        <end position="1027"/>
    </location>
</feature>
<evidence type="ECO:0000256" key="12">
    <source>
        <dbReference type="SAM" id="MobiDB-lite"/>
    </source>
</evidence>
<feature type="domain" description="C2H2-type" evidence="13">
    <location>
        <begin position="546"/>
        <end position="573"/>
    </location>
</feature>
<feature type="domain" description="C2H2-type" evidence="13">
    <location>
        <begin position="958"/>
        <end position="985"/>
    </location>
</feature>
<keyword evidence="8" id="KW-0238">DNA-binding</keyword>
<feature type="domain" description="C2H2-type" evidence="13">
    <location>
        <begin position="870"/>
        <end position="892"/>
    </location>
</feature>